<dbReference type="InterPro" id="IPR036465">
    <property type="entry name" value="vWFA_dom_sf"/>
</dbReference>
<dbReference type="InterPro" id="IPR021908">
    <property type="entry name" value="YfbK_C"/>
</dbReference>
<dbReference type="OrthoDB" id="9805121at2"/>
<dbReference type="PANTHER" id="PTHR10579">
    <property type="entry name" value="CALCIUM-ACTIVATED CHLORIDE CHANNEL REGULATOR"/>
    <property type="match status" value="1"/>
</dbReference>
<evidence type="ECO:0000259" key="1">
    <source>
        <dbReference type="PROSITE" id="PS50234"/>
    </source>
</evidence>
<organism evidence="2 3">
    <name type="scientific">Chitinophaga silvisoli</name>
    <dbReference type="NCBI Taxonomy" id="2291814"/>
    <lineage>
        <taxon>Bacteria</taxon>
        <taxon>Pseudomonadati</taxon>
        <taxon>Bacteroidota</taxon>
        <taxon>Chitinophagia</taxon>
        <taxon>Chitinophagales</taxon>
        <taxon>Chitinophagaceae</taxon>
        <taxon>Chitinophaga</taxon>
    </lineage>
</organism>
<dbReference type="EMBL" id="QTJV01000002">
    <property type="protein sequence ID" value="RFM35164.1"/>
    <property type="molecule type" value="Genomic_DNA"/>
</dbReference>
<dbReference type="InterPro" id="IPR051266">
    <property type="entry name" value="CLCR"/>
</dbReference>
<keyword evidence="3" id="KW-1185">Reference proteome</keyword>
<feature type="domain" description="VWFA" evidence="1">
    <location>
        <begin position="274"/>
        <end position="452"/>
    </location>
</feature>
<sequence>MFVSFQAQAQRTIQGIVSDSAKEAIIGASIIIKGTATGVATDENGKFTLKLSKNDSVLIIKYVGFNDQEITVGPAVKFITVVMKPATQAFHEIVVTALGIKREEQALGYAVSTVSSENAPTTNFTSQLYGSTAGVKITTASQGKKSSKNNRTKAVATPVSAAVPYENESYGAIKENSYQLVSDQPLSTFSIDVDRAAYSNVRRYLNNGSLPPVDAVRIEEMINYFDYKYKSPADNDPVAIYTDMATCPWEPAHQLVRVALKAKELPLDKMPPANLVFLLDVSGSMDEYNKLPLVKQALTALVQQLRSKDKVAIVTYAGAANVALAATAGSEKTTILNVVDKLTAGGSTAGGDGLKMAYDIATEQFMKNGNNRIIMATDGDFNVGESSEGDLETLIEKKRNSGISLSVLGFGMGNIKDSKLELLADKGNGNYAYVDNFEEARRTFVTEFGSTLFTVAKDVKLQLEFNPQYVQSYRLVGYENRMLENKDFNDDKKDAGDMGVGHTVTALYEIVPKGGAINEQALVDSLKYQRTVATNAYGGEVLTVKLRYKQPKEDKSKLLSKVMLWKVQDLSEAPEDFRMAAAVATFGLLLRNSAYKGNAKYDAAVALAKGAKGEDEEGYRAEFIQMVKQAAILDNRK</sequence>
<dbReference type="Pfam" id="PF13715">
    <property type="entry name" value="CarbopepD_reg_2"/>
    <property type="match status" value="1"/>
</dbReference>
<dbReference type="Pfam" id="PF00092">
    <property type="entry name" value="VWA"/>
    <property type="match status" value="1"/>
</dbReference>
<name>A0A3E1P4Y1_9BACT</name>
<dbReference type="Pfam" id="PF12450">
    <property type="entry name" value="vWF_A"/>
    <property type="match status" value="1"/>
</dbReference>
<dbReference type="InterPro" id="IPR002035">
    <property type="entry name" value="VWF_A"/>
</dbReference>
<dbReference type="SMART" id="SM00327">
    <property type="entry name" value="VWA"/>
    <property type="match status" value="1"/>
</dbReference>
<dbReference type="CDD" id="cd01465">
    <property type="entry name" value="vWA_subgroup"/>
    <property type="match status" value="1"/>
</dbReference>
<dbReference type="SUPFAM" id="SSF53300">
    <property type="entry name" value="vWA-like"/>
    <property type="match status" value="1"/>
</dbReference>
<evidence type="ECO:0000313" key="3">
    <source>
        <dbReference type="Proteomes" id="UP000261174"/>
    </source>
</evidence>
<dbReference type="Gene3D" id="2.60.40.1120">
    <property type="entry name" value="Carboxypeptidase-like, regulatory domain"/>
    <property type="match status" value="1"/>
</dbReference>
<protein>
    <submittedName>
        <fullName evidence="2">DUF3520 domain-containing protein</fullName>
    </submittedName>
</protein>
<reference evidence="2 3" key="1">
    <citation type="submission" date="2018-08" db="EMBL/GenBank/DDBJ databases">
        <title>Chitinophaga sp. K20C18050901, a novel bacterium isolated from forest soil.</title>
        <authorList>
            <person name="Wang C."/>
        </authorList>
    </citation>
    <scope>NUCLEOTIDE SEQUENCE [LARGE SCALE GENOMIC DNA]</scope>
    <source>
        <strain evidence="2 3">K20C18050901</strain>
    </source>
</reference>
<dbReference type="PROSITE" id="PS50234">
    <property type="entry name" value="VWFA"/>
    <property type="match status" value="1"/>
</dbReference>
<evidence type="ECO:0000313" key="2">
    <source>
        <dbReference type="EMBL" id="RFM35164.1"/>
    </source>
</evidence>
<gene>
    <name evidence="2" type="ORF">DXN04_07155</name>
</gene>
<dbReference type="PANTHER" id="PTHR10579:SF43">
    <property type="entry name" value="ZINC FINGER (C3HC4-TYPE RING FINGER) FAMILY PROTEIN"/>
    <property type="match status" value="1"/>
</dbReference>
<dbReference type="InterPro" id="IPR008969">
    <property type="entry name" value="CarboxyPept-like_regulatory"/>
</dbReference>
<proteinExistence type="predicted"/>
<dbReference type="Proteomes" id="UP000261174">
    <property type="component" value="Unassembled WGS sequence"/>
</dbReference>
<comment type="caution">
    <text evidence="2">The sequence shown here is derived from an EMBL/GenBank/DDBJ whole genome shotgun (WGS) entry which is preliminary data.</text>
</comment>
<dbReference type="Pfam" id="PF12034">
    <property type="entry name" value="YfbK_C"/>
    <property type="match status" value="1"/>
</dbReference>
<dbReference type="SUPFAM" id="SSF49464">
    <property type="entry name" value="Carboxypeptidase regulatory domain-like"/>
    <property type="match status" value="1"/>
</dbReference>
<dbReference type="Gene3D" id="3.40.50.410">
    <property type="entry name" value="von Willebrand factor, type A domain"/>
    <property type="match status" value="1"/>
</dbReference>
<dbReference type="InterPro" id="IPR022156">
    <property type="entry name" value="Uncharacterised_YfbK_N"/>
</dbReference>
<dbReference type="AlphaFoldDB" id="A0A3E1P4Y1"/>
<accession>A0A3E1P4Y1</accession>